<keyword evidence="5" id="KW-0804">Transcription</keyword>
<dbReference type="KEGG" id="msea:METESE_00990"/>
<evidence type="ECO:0000256" key="5">
    <source>
        <dbReference type="ARBA" id="ARBA00023163"/>
    </source>
</evidence>
<evidence type="ECO:0000256" key="1">
    <source>
        <dbReference type="ARBA" id="ARBA00022553"/>
    </source>
</evidence>
<name>A0AA48KAW6_9BACT</name>
<dbReference type="Gene3D" id="1.10.10.10">
    <property type="entry name" value="Winged helix-like DNA-binding domain superfamily/Winged helix DNA-binding domain"/>
    <property type="match status" value="1"/>
</dbReference>
<dbReference type="CDD" id="cd00383">
    <property type="entry name" value="trans_reg_C"/>
    <property type="match status" value="1"/>
</dbReference>
<feature type="DNA-binding region" description="OmpR/PhoB-type" evidence="7">
    <location>
        <begin position="134"/>
        <end position="232"/>
    </location>
</feature>
<dbReference type="CDD" id="cd17574">
    <property type="entry name" value="REC_OmpR"/>
    <property type="match status" value="1"/>
</dbReference>
<evidence type="ECO:0000313" key="11">
    <source>
        <dbReference type="Proteomes" id="UP001228113"/>
    </source>
</evidence>
<dbReference type="InterPro" id="IPR036388">
    <property type="entry name" value="WH-like_DNA-bd_sf"/>
</dbReference>
<evidence type="ECO:0000256" key="2">
    <source>
        <dbReference type="ARBA" id="ARBA00023012"/>
    </source>
</evidence>
<reference evidence="10" key="1">
    <citation type="journal article" date="2023" name="Int. J. Syst. Evol. Microbiol.">
        <title>Mesoterricola silvestris gen. nov., sp. nov., Mesoterricola sediminis sp. nov., Geothrix oryzae sp. nov., Geothrix edaphica sp. nov., Geothrix rubra sp. nov., and Geothrix limicola sp. nov., six novel members of Acidobacteriota isolated from soils.</title>
        <authorList>
            <person name="Itoh H."/>
            <person name="Sugisawa Y."/>
            <person name="Mise K."/>
            <person name="Xu Z."/>
            <person name="Kuniyasu M."/>
            <person name="Ushijima N."/>
            <person name="Kawano K."/>
            <person name="Kobayashi E."/>
            <person name="Shiratori Y."/>
            <person name="Masuda Y."/>
            <person name="Senoo K."/>
        </authorList>
    </citation>
    <scope>NUCLEOTIDE SEQUENCE</scope>
    <source>
        <strain evidence="10">W786</strain>
    </source>
</reference>
<feature type="domain" description="Response regulatory" evidence="8">
    <location>
        <begin position="10"/>
        <end position="124"/>
    </location>
</feature>
<keyword evidence="1 6" id="KW-0597">Phosphoprotein</keyword>
<protein>
    <submittedName>
        <fullName evidence="10">DNA-binding response regulator</fullName>
    </submittedName>
</protein>
<gene>
    <name evidence="10" type="ORF">METESE_00990</name>
</gene>
<evidence type="ECO:0000256" key="4">
    <source>
        <dbReference type="ARBA" id="ARBA00023125"/>
    </source>
</evidence>
<dbReference type="SUPFAM" id="SSF46894">
    <property type="entry name" value="C-terminal effector domain of the bipartite response regulators"/>
    <property type="match status" value="1"/>
</dbReference>
<dbReference type="InterPro" id="IPR011006">
    <property type="entry name" value="CheY-like_superfamily"/>
</dbReference>
<feature type="domain" description="OmpR/PhoB-type" evidence="9">
    <location>
        <begin position="134"/>
        <end position="232"/>
    </location>
</feature>
<organism evidence="10 11">
    <name type="scientific">Mesoterricola sediminis</name>
    <dbReference type="NCBI Taxonomy" id="2927980"/>
    <lineage>
        <taxon>Bacteria</taxon>
        <taxon>Pseudomonadati</taxon>
        <taxon>Acidobacteriota</taxon>
        <taxon>Holophagae</taxon>
        <taxon>Holophagales</taxon>
        <taxon>Holophagaceae</taxon>
        <taxon>Mesoterricola</taxon>
    </lineage>
</organism>
<proteinExistence type="predicted"/>
<evidence type="ECO:0000259" key="8">
    <source>
        <dbReference type="PROSITE" id="PS50110"/>
    </source>
</evidence>
<evidence type="ECO:0000256" key="3">
    <source>
        <dbReference type="ARBA" id="ARBA00023015"/>
    </source>
</evidence>
<evidence type="ECO:0000259" key="9">
    <source>
        <dbReference type="PROSITE" id="PS51755"/>
    </source>
</evidence>
<keyword evidence="3" id="KW-0805">Transcription regulation</keyword>
<keyword evidence="2" id="KW-0902">Two-component regulatory system</keyword>
<dbReference type="GO" id="GO:0000976">
    <property type="term" value="F:transcription cis-regulatory region binding"/>
    <property type="evidence" value="ECO:0007669"/>
    <property type="project" value="TreeGrafter"/>
</dbReference>
<dbReference type="EMBL" id="AP027081">
    <property type="protein sequence ID" value="BDU75141.1"/>
    <property type="molecule type" value="Genomic_DNA"/>
</dbReference>
<dbReference type="Proteomes" id="UP001228113">
    <property type="component" value="Chromosome"/>
</dbReference>
<keyword evidence="11" id="KW-1185">Reference proteome</keyword>
<dbReference type="PANTHER" id="PTHR48111">
    <property type="entry name" value="REGULATOR OF RPOS"/>
    <property type="match status" value="1"/>
</dbReference>
<dbReference type="SMART" id="SM00448">
    <property type="entry name" value="REC"/>
    <property type="match status" value="1"/>
</dbReference>
<dbReference type="InterPro" id="IPR016032">
    <property type="entry name" value="Sig_transdc_resp-reg_C-effctor"/>
</dbReference>
<dbReference type="AlphaFoldDB" id="A0AA48KAW6"/>
<dbReference type="SMART" id="SM00862">
    <property type="entry name" value="Trans_reg_C"/>
    <property type="match status" value="1"/>
</dbReference>
<sequence length="239" mass="26556">MAPRTNASPRILVIEDEPEIAGLVKLNLAAAGFEVAVAPDGAAGLVMQEREPADLVVLDLMLPKVGGLEVLHILRRRRNPVPVLILTARNGDEDRVKGLAMGADDYLGKPFSVLELIERVKAILRRTRGAAGQPRELRSGPFRINLPLLKAYRGRTDLELTLREFRLLEVLVSNPGRVNSRQELLNMAWDPDGRPMPKTVDVHIGMLRKKLGETERAPYIQTLEREGYRWLLPVTAGEG</sequence>
<evidence type="ECO:0000256" key="6">
    <source>
        <dbReference type="PROSITE-ProRule" id="PRU00169"/>
    </source>
</evidence>
<dbReference type="PROSITE" id="PS51755">
    <property type="entry name" value="OMPR_PHOB"/>
    <property type="match status" value="1"/>
</dbReference>
<dbReference type="InterPro" id="IPR039420">
    <property type="entry name" value="WalR-like"/>
</dbReference>
<dbReference type="Gene3D" id="6.10.250.690">
    <property type="match status" value="1"/>
</dbReference>
<dbReference type="GO" id="GO:0006355">
    <property type="term" value="P:regulation of DNA-templated transcription"/>
    <property type="evidence" value="ECO:0007669"/>
    <property type="project" value="InterPro"/>
</dbReference>
<dbReference type="GO" id="GO:0005829">
    <property type="term" value="C:cytosol"/>
    <property type="evidence" value="ECO:0007669"/>
    <property type="project" value="TreeGrafter"/>
</dbReference>
<dbReference type="Pfam" id="PF00486">
    <property type="entry name" value="Trans_reg_C"/>
    <property type="match status" value="1"/>
</dbReference>
<evidence type="ECO:0000313" key="10">
    <source>
        <dbReference type="EMBL" id="BDU75141.1"/>
    </source>
</evidence>
<dbReference type="InterPro" id="IPR001867">
    <property type="entry name" value="OmpR/PhoB-type_DNA-bd"/>
</dbReference>
<dbReference type="InterPro" id="IPR001789">
    <property type="entry name" value="Sig_transdc_resp-reg_receiver"/>
</dbReference>
<evidence type="ECO:0000256" key="7">
    <source>
        <dbReference type="PROSITE-ProRule" id="PRU01091"/>
    </source>
</evidence>
<keyword evidence="4 7" id="KW-0238">DNA-binding</keyword>
<dbReference type="GO" id="GO:0032993">
    <property type="term" value="C:protein-DNA complex"/>
    <property type="evidence" value="ECO:0007669"/>
    <property type="project" value="TreeGrafter"/>
</dbReference>
<feature type="modified residue" description="4-aspartylphosphate" evidence="6">
    <location>
        <position position="59"/>
    </location>
</feature>
<dbReference type="SUPFAM" id="SSF52172">
    <property type="entry name" value="CheY-like"/>
    <property type="match status" value="1"/>
</dbReference>
<dbReference type="GO" id="GO:0000156">
    <property type="term" value="F:phosphorelay response regulator activity"/>
    <property type="evidence" value="ECO:0007669"/>
    <property type="project" value="TreeGrafter"/>
</dbReference>
<accession>A0AA48KAW6</accession>
<dbReference type="PANTHER" id="PTHR48111:SF1">
    <property type="entry name" value="TWO-COMPONENT RESPONSE REGULATOR ORR33"/>
    <property type="match status" value="1"/>
</dbReference>
<dbReference type="Gene3D" id="3.40.50.2300">
    <property type="match status" value="1"/>
</dbReference>
<dbReference type="Pfam" id="PF00072">
    <property type="entry name" value="Response_reg"/>
    <property type="match status" value="1"/>
</dbReference>
<dbReference type="PROSITE" id="PS50110">
    <property type="entry name" value="RESPONSE_REGULATORY"/>
    <property type="match status" value="1"/>
</dbReference>
<dbReference type="RefSeq" id="WP_316410874.1">
    <property type="nucleotide sequence ID" value="NZ_AP027081.1"/>
</dbReference>